<dbReference type="InterPro" id="IPR003131">
    <property type="entry name" value="T1-type_BTB"/>
</dbReference>
<accession>G0U4E5</accession>
<dbReference type="PANTHER" id="PTHR14499:SF143">
    <property type="entry name" value="BTB DOMAIN-CONTAINING PROTEIN"/>
    <property type="match status" value="1"/>
</dbReference>
<dbReference type="SUPFAM" id="SSF54695">
    <property type="entry name" value="POZ domain"/>
    <property type="match status" value="1"/>
</dbReference>
<feature type="domain" description="Potassium channel tetramerisation-type BTB" evidence="1">
    <location>
        <begin position="25"/>
        <end position="110"/>
    </location>
</feature>
<dbReference type="AlphaFoldDB" id="G0U4E5"/>
<proteinExistence type="predicted"/>
<name>G0U4E5_TRYVY</name>
<protein>
    <recommendedName>
        <fullName evidence="1">Potassium channel tetramerisation-type BTB domain-containing protein</fullName>
    </recommendedName>
</protein>
<dbReference type="Pfam" id="PF02214">
    <property type="entry name" value="BTB_2"/>
    <property type="match status" value="1"/>
</dbReference>
<reference evidence="2" key="1">
    <citation type="journal article" date="2012" name="Proc. Natl. Acad. Sci. U.S.A.">
        <title>Antigenic diversity is generated by distinct evolutionary mechanisms in African trypanosome species.</title>
        <authorList>
            <person name="Jackson A.P."/>
            <person name="Berry A."/>
            <person name="Aslett M."/>
            <person name="Allison H.C."/>
            <person name="Burton P."/>
            <person name="Vavrova-Anderson J."/>
            <person name="Brown R."/>
            <person name="Browne H."/>
            <person name="Corton N."/>
            <person name="Hauser H."/>
            <person name="Gamble J."/>
            <person name="Gilderthorp R."/>
            <person name="Marcello L."/>
            <person name="McQuillan J."/>
            <person name="Otto T.D."/>
            <person name="Quail M.A."/>
            <person name="Sanders M.J."/>
            <person name="van Tonder A."/>
            <person name="Ginger M.L."/>
            <person name="Field M.C."/>
            <person name="Barry J.D."/>
            <person name="Hertz-Fowler C."/>
            <person name="Berriman M."/>
        </authorList>
    </citation>
    <scope>NUCLEOTIDE SEQUENCE</scope>
    <source>
        <strain evidence="2">Y486</strain>
    </source>
</reference>
<dbReference type="PANTHER" id="PTHR14499">
    <property type="entry name" value="POTASSIUM CHANNEL TETRAMERIZATION DOMAIN-CONTAINING"/>
    <property type="match status" value="1"/>
</dbReference>
<dbReference type="GO" id="GO:0051260">
    <property type="term" value="P:protein homooligomerization"/>
    <property type="evidence" value="ECO:0007669"/>
    <property type="project" value="InterPro"/>
</dbReference>
<evidence type="ECO:0000313" key="2">
    <source>
        <dbReference type="EMBL" id="CCC52309.1"/>
    </source>
</evidence>
<dbReference type="Gene3D" id="3.30.710.10">
    <property type="entry name" value="Potassium Channel Kv1.1, Chain A"/>
    <property type="match status" value="1"/>
</dbReference>
<evidence type="ECO:0000259" key="1">
    <source>
        <dbReference type="Pfam" id="PF02214"/>
    </source>
</evidence>
<dbReference type="EMBL" id="HE573026">
    <property type="protein sequence ID" value="CCC52309.1"/>
    <property type="molecule type" value="Genomic_DNA"/>
</dbReference>
<dbReference type="VEuPathDB" id="TriTrypDB:TvY486_1013520"/>
<organism evidence="2">
    <name type="scientific">Trypanosoma vivax (strain Y486)</name>
    <dbReference type="NCBI Taxonomy" id="1055687"/>
    <lineage>
        <taxon>Eukaryota</taxon>
        <taxon>Discoba</taxon>
        <taxon>Euglenozoa</taxon>
        <taxon>Kinetoplastea</taxon>
        <taxon>Metakinetoplastina</taxon>
        <taxon>Trypanosomatida</taxon>
        <taxon>Trypanosomatidae</taxon>
        <taxon>Trypanosoma</taxon>
        <taxon>Duttonella</taxon>
    </lineage>
</organism>
<dbReference type="InterPro" id="IPR011333">
    <property type="entry name" value="SKP1/BTB/POZ_sf"/>
</dbReference>
<sequence>MSMRAVGWLQHNLGLDMTGEWAKQITFNVGGITYVARRSLFQPLAGHPIFGPIVSGKDVCDESGAFFIDRDGVTFRFVLNFIRHRTLLLPDGFNEWEQLLDDARYFQLPQMEELILGCFEYQRYVLRQTLPRAVFVHWPPASEAGSKVVVTPALPLLTPTESALAVRYQEEVLHSLDELVTVLLSAYGYAIQHWNQHEGKVHFSLGHS</sequence>
<gene>
    <name evidence="2" type="ORF">TVY486_1013520</name>
</gene>